<reference evidence="2 3" key="1">
    <citation type="journal article" date="2018" name="IMA Fungus">
        <title>IMA Genome-F 9: Draft genome sequence of Annulohypoxylon stygium, Aspergillus mulundensis, Berkeleyomyces basicola (syn. Thielaviopsis basicola), Ceratocystis smalleyi, two Cercospora beticola strains, Coleophoma cylindrospora, Fusarium fracticaudum, Phialophora cf. hyalina, and Morchella septimelata.</title>
        <authorList>
            <person name="Wingfield B.D."/>
            <person name="Bills G.F."/>
            <person name="Dong Y."/>
            <person name="Huang W."/>
            <person name="Nel W.J."/>
            <person name="Swalarsk-Parry B.S."/>
            <person name="Vaghefi N."/>
            <person name="Wilken P.M."/>
            <person name="An Z."/>
            <person name="de Beer Z.W."/>
            <person name="De Vos L."/>
            <person name="Chen L."/>
            <person name="Duong T.A."/>
            <person name="Gao Y."/>
            <person name="Hammerbacher A."/>
            <person name="Kikkert J.R."/>
            <person name="Li Y."/>
            <person name="Li H."/>
            <person name="Li K."/>
            <person name="Li Q."/>
            <person name="Liu X."/>
            <person name="Ma X."/>
            <person name="Naidoo K."/>
            <person name="Pethybridge S.J."/>
            <person name="Sun J."/>
            <person name="Steenkamp E.T."/>
            <person name="van der Nest M.A."/>
            <person name="van Wyk S."/>
            <person name="Wingfield M.J."/>
            <person name="Xiong C."/>
            <person name="Yue Q."/>
            <person name="Zhang X."/>
        </authorList>
    </citation>
    <scope>NUCLEOTIDE SEQUENCE [LARGE SCALE GENOMIC DNA]</scope>
    <source>
        <strain evidence="2 3">BP5796</strain>
    </source>
</reference>
<gene>
    <name evidence="2" type="ORF">BP5796_02284</name>
</gene>
<dbReference type="Proteomes" id="UP000256328">
    <property type="component" value="Unassembled WGS sequence"/>
</dbReference>
<dbReference type="EMBL" id="PDLN01000003">
    <property type="protein sequence ID" value="RDW91119.1"/>
    <property type="molecule type" value="Genomic_DNA"/>
</dbReference>
<proteinExistence type="predicted"/>
<evidence type="ECO:0000313" key="3">
    <source>
        <dbReference type="Proteomes" id="UP000256328"/>
    </source>
</evidence>
<dbReference type="InterPro" id="IPR036890">
    <property type="entry name" value="HATPase_C_sf"/>
</dbReference>
<dbReference type="SUPFAM" id="SSF55874">
    <property type="entry name" value="ATPase domain of HSP90 chaperone/DNA topoisomerase II/histidine kinase"/>
    <property type="match status" value="1"/>
</dbReference>
<evidence type="ECO:0000256" key="1">
    <source>
        <dbReference type="SAM" id="MobiDB-lite"/>
    </source>
</evidence>
<feature type="region of interest" description="Disordered" evidence="1">
    <location>
        <begin position="33"/>
        <end position="57"/>
    </location>
</feature>
<comment type="caution">
    <text evidence="2">The sequence shown here is derived from an EMBL/GenBank/DDBJ whole genome shotgun (WGS) entry which is preliminary data.</text>
</comment>
<protein>
    <submittedName>
        <fullName evidence="2">Uncharacterized protein</fullName>
    </submittedName>
</protein>
<sequence length="656" mass="74673">MDMTNFTSDQAQQHIQSMAASLSLPSKDNIHQLSRESQQEREDLRKQTEAATNVSVRSQSPDVSAVAKLLTLFSIARQLWSDNTHFINELIRNADNCQYSHEETPRIAFHIYPKWMAIQYNEDGFSAEDVTALCSTGLGNEDTQPVGKRSRMFGIGFKSVFMAASTVHVKSGPFGFYFEYDARTTNSSLGMITPKWMDSSIEIDHPSTRITLNFRPPSEQVIMNITSLKLPPEILLFLKKLREVTVNKYGSNLQLLSSIRYFRMPIETANRKVLGATTATDGQNTNLSYVQYHVVKRYLTSLPRHHTNPNENGKVILAFPLDSAGAPIVQSQLVYSYLPLREHGFKFLIHSDFVIQPNHRDVVHTERNFAILDGIADTFRDAVVQFCHDPEPDLCFKWIHYLPNDSIVTDDFWQQLRPKIKDCLGEVPCLWPQSKKKLMKPTDLLILPPEFQDRVGNPLFPGRNGKDFIAPEYNLTFDSSSYWTAVLGVQTMSIAHALLFLRADVKASMSRLKTIPPEGDWHVRVAAYFCVHLQNSEKVVSIMQHIPLIPLTNGTWVSAVGDPIYFPCLDDITLPAYYAPRIVERSACKSACRKEMFRLLGVRESTDIYWQDQYMVERDIQDADSDDYKLSGSSTSTKLRRMRLSDADTDEDDSKE</sequence>
<keyword evidence="3" id="KW-1185">Reference proteome</keyword>
<dbReference type="AlphaFoldDB" id="A0A3D8SXY0"/>
<dbReference type="OrthoDB" id="1262810at2759"/>
<name>A0A3D8SXY0_9HELO</name>
<dbReference type="InterPro" id="IPR052957">
    <property type="entry name" value="Auxin_embryo_med"/>
</dbReference>
<organism evidence="2 3">
    <name type="scientific">Coleophoma crateriformis</name>
    <dbReference type="NCBI Taxonomy" id="565419"/>
    <lineage>
        <taxon>Eukaryota</taxon>
        <taxon>Fungi</taxon>
        <taxon>Dikarya</taxon>
        <taxon>Ascomycota</taxon>
        <taxon>Pezizomycotina</taxon>
        <taxon>Leotiomycetes</taxon>
        <taxon>Helotiales</taxon>
        <taxon>Dermateaceae</taxon>
        <taxon>Coleophoma</taxon>
    </lineage>
</organism>
<evidence type="ECO:0000313" key="2">
    <source>
        <dbReference type="EMBL" id="RDW91119.1"/>
    </source>
</evidence>
<accession>A0A3D8SXY0</accession>
<dbReference type="PANTHER" id="PTHR32387:SF0">
    <property type="entry name" value="PROTEIN NO VEIN"/>
    <property type="match status" value="1"/>
</dbReference>
<dbReference type="PANTHER" id="PTHR32387">
    <property type="entry name" value="WU:FJ29H11"/>
    <property type="match status" value="1"/>
</dbReference>
<dbReference type="Gene3D" id="3.30.565.10">
    <property type="entry name" value="Histidine kinase-like ATPase, C-terminal domain"/>
    <property type="match status" value="1"/>
</dbReference>
<feature type="compositionally biased region" description="Basic and acidic residues" evidence="1">
    <location>
        <begin position="33"/>
        <end position="48"/>
    </location>
</feature>